<dbReference type="Gene3D" id="2.160.20.120">
    <property type="match status" value="1"/>
</dbReference>
<evidence type="ECO:0000259" key="1">
    <source>
        <dbReference type="Pfam" id="PF10988"/>
    </source>
</evidence>
<gene>
    <name evidence="2" type="ORF">ABT57_10480</name>
</gene>
<sequence>MKEGFIFEFVNGSINTLTFNGKQNAYITELDAKYFHLAINGFGQSLLSGHVEHFIVSLNGAAQVEASSLESQSGKINVSGSGLVKINVVSELDAKVNGSGRIEYLAKPNSLETHVNDSGSISLSQ</sequence>
<accession>A0A0J1K609</accession>
<feature type="domain" description="Putative auto-transporter adhesin head GIN" evidence="1">
    <location>
        <begin position="16"/>
        <end position="108"/>
    </location>
</feature>
<evidence type="ECO:0000313" key="2">
    <source>
        <dbReference type="EMBL" id="KLV09802.1"/>
    </source>
</evidence>
<dbReference type="Proteomes" id="UP000035909">
    <property type="component" value="Unassembled WGS sequence"/>
</dbReference>
<dbReference type="PATRIC" id="fig|320778.3.peg.2280"/>
<dbReference type="Pfam" id="PF10988">
    <property type="entry name" value="DUF2807"/>
    <property type="match status" value="1"/>
</dbReference>
<keyword evidence="3" id="KW-1185">Reference proteome</keyword>
<dbReference type="InterPro" id="IPR021255">
    <property type="entry name" value="DUF2807"/>
</dbReference>
<protein>
    <recommendedName>
        <fullName evidence="1">Putative auto-transporter adhesin head GIN domain-containing protein</fullName>
    </recommendedName>
</protein>
<proteinExistence type="predicted"/>
<dbReference type="EMBL" id="LDOU01000008">
    <property type="protein sequence ID" value="KLV09802.1"/>
    <property type="molecule type" value="Genomic_DNA"/>
</dbReference>
<dbReference type="STRING" id="320778.ABT57_10480"/>
<reference evidence="2 3" key="1">
    <citation type="submission" date="2015-05" db="EMBL/GenBank/DDBJ databases">
        <title>Photobacterium galathea sp. nov.</title>
        <authorList>
            <person name="Machado H."/>
            <person name="Gram L."/>
        </authorList>
    </citation>
    <scope>NUCLEOTIDE SEQUENCE [LARGE SCALE GENOMIC DNA]</scope>
    <source>
        <strain evidence="2 3">DSM 22954</strain>
    </source>
</reference>
<comment type="caution">
    <text evidence="2">The sequence shown here is derived from an EMBL/GenBank/DDBJ whole genome shotgun (WGS) entry which is preliminary data.</text>
</comment>
<dbReference type="AlphaFoldDB" id="A0A0J1K609"/>
<name>A0A0J1K609_9GAMM</name>
<organism evidence="2 3">
    <name type="scientific">Photobacterium ganghwense</name>
    <dbReference type="NCBI Taxonomy" id="320778"/>
    <lineage>
        <taxon>Bacteria</taxon>
        <taxon>Pseudomonadati</taxon>
        <taxon>Pseudomonadota</taxon>
        <taxon>Gammaproteobacteria</taxon>
        <taxon>Vibrionales</taxon>
        <taxon>Vibrionaceae</taxon>
        <taxon>Photobacterium</taxon>
    </lineage>
</organism>
<evidence type="ECO:0000313" key="3">
    <source>
        <dbReference type="Proteomes" id="UP000035909"/>
    </source>
</evidence>